<sequence length="98" mass="11486">MTQEQREAILKDAEVAEALYKLATEGFNFTETKELKDENGNVFQVETLTRHVPPSVEAQIFWLCNRCPDQWKVDESLLAFLFGQVQEQVDDFLWRKPH</sequence>
<reference evidence="1 2" key="1">
    <citation type="journal article" date="2013" name="Genome Announc.">
        <title>Genome Sequence of the Obligate Gammaproteobacterial Methanotroph Methylomicrobium album Strain BG8.</title>
        <authorList>
            <person name="Kits K.D."/>
            <person name="Kalyuzhnaya M.G."/>
            <person name="Klotz M.G."/>
            <person name="Jetten M.S."/>
            <person name="Op den Camp H.J."/>
            <person name="Vuilleumier S."/>
            <person name="Bringel F."/>
            <person name="Dispirito A.A."/>
            <person name="Murrell J.C."/>
            <person name="Bruce D."/>
            <person name="Cheng J.F."/>
            <person name="Copeland A."/>
            <person name="Goodwin L."/>
            <person name="Hauser L."/>
            <person name="Lajus A."/>
            <person name="Land M.L."/>
            <person name="Lapidus A."/>
            <person name="Lucas S."/>
            <person name="Medigue C."/>
            <person name="Pitluck S."/>
            <person name="Woyke T."/>
            <person name="Zeytun A."/>
            <person name="Stein L.Y."/>
        </authorList>
    </citation>
    <scope>NUCLEOTIDE SEQUENCE [LARGE SCALE GENOMIC DNA]</scope>
    <source>
        <strain evidence="1 2">BG8</strain>
    </source>
</reference>
<dbReference type="EMBL" id="CM001475">
    <property type="protein sequence ID" value="EIC30572.1"/>
    <property type="molecule type" value="Genomic_DNA"/>
</dbReference>
<dbReference type="HOGENOM" id="CLU_2330491_0_0_6"/>
<dbReference type="RefSeq" id="WP_005373243.1">
    <property type="nucleotide sequence ID" value="NZ_CM001475.1"/>
</dbReference>
<dbReference type="Proteomes" id="UP000005090">
    <property type="component" value="Chromosome"/>
</dbReference>
<accession>H8GLP5</accession>
<evidence type="ECO:0000313" key="2">
    <source>
        <dbReference type="Proteomes" id="UP000005090"/>
    </source>
</evidence>
<organism evidence="1 2">
    <name type="scientific">Methylomicrobium album BG8</name>
    <dbReference type="NCBI Taxonomy" id="686340"/>
    <lineage>
        <taxon>Bacteria</taxon>
        <taxon>Pseudomonadati</taxon>
        <taxon>Pseudomonadota</taxon>
        <taxon>Gammaproteobacteria</taxon>
        <taxon>Methylococcales</taxon>
        <taxon>Methylococcaceae</taxon>
        <taxon>Methylomicrobium</taxon>
    </lineage>
</organism>
<name>H8GLP5_METAL</name>
<protein>
    <submittedName>
        <fullName evidence="1">Uncharacterized protein</fullName>
    </submittedName>
</protein>
<gene>
    <name evidence="1" type="ORF">Metal_2886</name>
</gene>
<evidence type="ECO:0000313" key="1">
    <source>
        <dbReference type="EMBL" id="EIC30572.1"/>
    </source>
</evidence>
<keyword evidence="2" id="KW-1185">Reference proteome</keyword>
<proteinExistence type="predicted"/>
<dbReference type="STRING" id="686340.Metal_2886"/>
<dbReference type="AlphaFoldDB" id="H8GLP5"/>